<evidence type="ECO:0000313" key="1">
    <source>
        <dbReference type="EMBL" id="PBK78681.1"/>
    </source>
</evidence>
<gene>
    <name evidence="1" type="ORF">ARMSODRAFT_874174</name>
</gene>
<organism evidence="1 2">
    <name type="scientific">Armillaria solidipes</name>
    <dbReference type="NCBI Taxonomy" id="1076256"/>
    <lineage>
        <taxon>Eukaryota</taxon>
        <taxon>Fungi</taxon>
        <taxon>Dikarya</taxon>
        <taxon>Basidiomycota</taxon>
        <taxon>Agaricomycotina</taxon>
        <taxon>Agaricomycetes</taxon>
        <taxon>Agaricomycetidae</taxon>
        <taxon>Agaricales</taxon>
        <taxon>Marasmiineae</taxon>
        <taxon>Physalacriaceae</taxon>
        <taxon>Armillaria</taxon>
    </lineage>
</organism>
<evidence type="ECO:0000313" key="2">
    <source>
        <dbReference type="Proteomes" id="UP000218334"/>
    </source>
</evidence>
<name>A0A2H3C6I1_9AGAR</name>
<dbReference type="EMBL" id="KZ293415">
    <property type="protein sequence ID" value="PBK78681.1"/>
    <property type="molecule type" value="Genomic_DNA"/>
</dbReference>
<keyword evidence="2" id="KW-1185">Reference proteome</keyword>
<accession>A0A2H3C6I1</accession>
<protein>
    <recommendedName>
        <fullName evidence="3">Reverse transcriptase zinc-binding domain-containing protein</fullName>
    </recommendedName>
</protein>
<sequence length="134" mass="14979">LNVPIPVQREALVRLLTSSHTLAMEVLRWAEHRHPPVPRSQCSCHFCHSEVEDEAHALLYCDGSQSLEDLRSDFFQSIVLLATGPFANLFQSTASGFEVIDVLLGGDDMKIVAALAKYVFNVLRIFSTVPLYYS</sequence>
<proteinExistence type="predicted"/>
<evidence type="ECO:0008006" key="3">
    <source>
        <dbReference type="Google" id="ProtNLM"/>
    </source>
</evidence>
<feature type="non-terminal residue" evidence="1">
    <location>
        <position position="1"/>
    </location>
</feature>
<dbReference type="Proteomes" id="UP000218334">
    <property type="component" value="Unassembled WGS sequence"/>
</dbReference>
<dbReference type="AlphaFoldDB" id="A0A2H3C6I1"/>
<dbReference type="STRING" id="1076256.A0A2H3C6I1"/>
<reference evidence="2" key="1">
    <citation type="journal article" date="2017" name="Nat. Ecol. Evol.">
        <title>Genome expansion and lineage-specific genetic innovations in the forest pathogenic fungi Armillaria.</title>
        <authorList>
            <person name="Sipos G."/>
            <person name="Prasanna A.N."/>
            <person name="Walter M.C."/>
            <person name="O'Connor E."/>
            <person name="Balint B."/>
            <person name="Krizsan K."/>
            <person name="Kiss B."/>
            <person name="Hess J."/>
            <person name="Varga T."/>
            <person name="Slot J."/>
            <person name="Riley R."/>
            <person name="Boka B."/>
            <person name="Rigling D."/>
            <person name="Barry K."/>
            <person name="Lee J."/>
            <person name="Mihaltcheva S."/>
            <person name="LaButti K."/>
            <person name="Lipzen A."/>
            <person name="Waldron R."/>
            <person name="Moloney N.M."/>
            <person name="Sperisen C."/>
            <person name="Kredics L."/>
            <person name="Vagvoelgyi C."/>
            <person name="Patrignani A."/>
            <person name="Fitzpatrick D."/>
            <person name="Nagy I."/>
            <person name="Doyle S."/>
            <person name="Anderson J.B."/>
            <person name="Grigoriev I.V."/>
            <person name="Gueldener U."/>
            <person name="Muensterkoetter M."/>
            <person name="Nagy L.G."/>
        </authorList>
    </citation>
    <scope>NUCLEOTIDE SEQUENCE [LARGE SCALE GENOMIC DNA]</scope>
    <source>
        <strain evidence="2">28-4</strain>
    </source>
</reference>